<comment type="caution">
    <text evidence="1">The sequence shown here is derived from an EMBL/GenBank/DDBJ whole genome shotgun (WGS) entry which is preliminary data.</text>
</comment>
<keyword evidence="2" id="KW-1185">Reference proteome</keyword>
<dbReference type="OrthoDB" id="1115380at2"/>
<accession>A0A4R7C5R9</accession>
<sequence>MSTAATDVPDGILLVDTITKLYEKHRGAVVVSGSHGAIYAGYCAAKGHVRAVIQNDAGIGKDRAGIASLAFLDELRIAAAVTDSATCRIAQAADMWAGGIISHVNETAAALGCKPGDTVRACAEKMLKAAPSDAPVPSIGEARFVVSDNPGEPSVIGIDSASLFKPEDAGNIVVTASHGGLVGGLPDNTTPDVWAATYNDAGGAKDGTGHARLPDFDRRGLAAATVSNMSARIGDARSHLADGIISHVNETAKRRGGAPGQTLKAFIAAMIAAKTAGS</sequence>
<dbReference type="EMBL" id="SNZR01000011">
    <property type="protein sequence ID" value="TDR93423.1"/>
    <property type="molecule type" value="Genomic_DNA"/>
</dbReference>
<reference evidence="1 2" key="1">
    <citation type="submission" date="2019-03" db="EMBL/GenBank/DDBJ databases">
        <title>Genomic Encyclopedia of Type Strains, Phase IV (KMG-IV): sequencing the most valuable type-strain genomes for metagenomic binning, comparative biology and taxonomic classification.</title>
        <authorList>
            <person name="Goeker M."/>
        </authorList>
    </citation>
    <scope>NUCLEOTIDE SEQUENCE [LARGE SCALE GENOMIC DNA]</scope>
    <source>
        <strain evidence="1 2">DSM 25903</strain>
    </source>
</reference>
<gene>
    <name evidence="1" type="ORF">EV668_0684</name>
</gene>
<dbReference type="Proteomes" id="UP000295122">
    <property type="component" value="Unassembled WGS sequence"/>
</dbReference>
<dbReference type="RefSeq" id="WP_133768429.1">
    <property type="nucleotide sequence ID" value="NZ_SNZR01000011.1"/>
</dbReference>
<proteinExistence type="predicted"/>
<protein>
    <submittedName>
        <fullName evidence="1">Uncharacterized protein</fullName>
    </submittedName>
</protein>
<evidence type="ECO:0000313" key="1">
    <source>
        <dbReference type="EMBL" id="TDR93423.1"/>
    </source>
</evidence>
<evidence type="ECO:0000313" key="2">
    <source>
        <dbReference type="Proteomes" id="UP000295122"/>
    </source>
</evidence>
<organism evidence="1 2">
    <name type="scientific">Enterovirga rhinocerotis</name>
    <dbReference type="NCBI Taxonomy" id="1339210"/>
    <lineage>
        <taxon>Bacteria</taxon>
        <taxon>Pseudomonadati</taxon>
        <taxon>Pseudomonadota</taxon>
        <taxon>Alphaproteobacteria</taxon>
        <taxon>Hyphomicrobiales</taxon>
        <taxon>Methylobacteriaceae</taxon>
        <taxon>Enterovirga</taxon>
    </lineage>
</organism>
<name>A0A4R7C5R9_9HYPH</name>
<dbReference type="AlphaFoldDB" id="A0A4R7C5R9"/>